<gene>
    <name evidence="2" type="ORF">AMD01_02715</name>
</gene>
<reference evidence="3" key="1">
    <citation type="submission" date="2015-08" db="EMBL/GenBank/DDBJ databases">
        <title>Fjat-14210 dsm16467.</title>
        <authorList>
            <person name="Liu B."/>
            <person name="Wang J."/>
            <person name="Zhu Y."/>
            <person name="Liu G."/>
            <person name="Chen Q."/>
            <person name="Chen Z."/>
            <person name="Lan J."/>
            <person name="Che J."/>
            <person name="Ge C."/>
            <person name="Shi H."/>
            <person name="Pan Z."/>
            <person name="Liu X."/>
        </authorList>
    </citation>
    <scope>NUCLEOTIDE SEQUENCE [LARGE SCALE GENOMIC DNA]</scope>
    <source>
        <strain evidence="3">DSM 16467</strain>
    </source>
</reference>
<organism evidence="2 3">
    <name type="scientific">Priestia koreensis</name>
    <dbReference type="NCBI Taxonomy" id="284581"/>
    <lineage>
        <taxon>Bacteria</taxon>
        <taxon>Bacillati</taxon>
        <taxon>Bacillota</taxon>
        <taxon>Bacilli</taxon>
        <taxon>Bacillales</taxon>
        <taxon>Bacillaceae</taxon>
        <taxon>Priestia</taxon>
    </lineage>
</organism>
<evidence type="ECO:0000313" key="3">
    <source>
        <dbReference type="Proteomes" id="UP000037558"/>
    </source>
</evidence>
<dbReference type="RefSeq" id="WP_053399841.1">
    <property type="nucleotide sequence ID" value="NZ_CP061868.1"/>
</dbReference>
<evidence type="ECO:0000259" key="1">
    <source>
        <dbReference type="Pfam" id="PF10057"/>
    </source>
</evidence>
<evidence type="ECO:0000313" key="2">
    <source>
        <dbReference type="EMBL" id="KOO50672.1"/>
    </source>
</evidence>
<name>A0A0M0LID5_9BACI</name>
<accession>A0A0M0LID5</accession>
<dbReference type="Pfam" id="PF10057">
    <property type="entry name" value="MpsC"/>
    <property type="match status" value="1"/>
</dbReference>
<dbReference type="AlphaFoldDB" id="A0A0M0LID5"/>
<keyword evidence="3" id="KW-1185">Reference proteome</keyword>
<dbReference type="EMBL" id="LILC01000002">
    <property type="protein sequence ID" value="KOO50672.1"/>
    <property type="molecule type" value="Genomic_DNA"/>
</dbReference>
<dbReference type="PATRIC" id="fig|284581.3.peg.818"/>
<protein>
    <recommendedName>
        <fullName evidence="1">Na+-translocating membrane potential-generating system MpsC domain-containing protein</fullName>
    </recommendedName>
</protein>
<dbReference type="Proteomes" id="UP000037558">
    <property type="component" value="Unassembled WGS sequence"/>
</dbReference>
<dbReference type="STRING" id="284581.AMD01_02715"/>
<dbReference type="InterPro" id="IPR018745">
    <property type="entry name" value="MpsC"/>
</dbReference>
<feature type="domain" description="Na+-translocating membrane potential-generating system MpsC" evidence="1">
    <location>
        <begin position="4"/>
        <end position="114"/>
    </location>
</feature>
<sequence>MPLTKRKLEAEISESLIKVQRELMGRGPQEAKTYIIQDMVITRFKGVLTVEEKHLVENDNGRKLVKQMRQLLREMYSKHFEDVIEEHTGCKVLSSHSDTSTKIGERIEVFIMDKDLEKDLEAHLPPKASLAQ</sequence>
<proteinExistence type="predicted"/>
<comment type="caution">
    <text evidence="2">The sequence shown here is derived from an EMBL/GenBank/DDBJ whole genome shotgun (WGS) entry which is preliminary data.</text>
</comment>